<dbReference type="RefSeq" id="WP_158018305.1">
    <property type="nucleotide sequence ID" value="NZ_CBCSKE010000008.1"/>
</dbReference>
<reference evidence="3" key="1">
    <citation type="submission" date="2018-02" db="EMBL/GenBank/DDBJ databases">
        <authorList>
            <person name="Seth-Smith MB H."/>
            <person name="Seth-Smith H."/>
        </authorList>
    </citation>
    <scope>NUCLEOTIDE SEQUENCE [LARGE SCALE GENOMIC DNA]</scope>
</reference>
<feature type="transmembrane region" description="Helical" evidence="1">
    <location>
        <begin position="66"/>
        <end position="84"/>
    </location>
</feature>
<proteinExistence type="predicted"/>
<evidence type="ECO:0000313" key="3">
    <source>
        <dbReference type="Proteomes" id="UP000269998"/>
    </source>
</evidence>
<dbReference type="OrthoDB" id="4734452at2"/>
<feature type="transmembrane region" description="Helical" evidence="1">
    <location>
        <begin position="144"/>
        <end position="164"/>
    </location>
</feature>
<dbReference type="AlphaFoldDB" id="A0A3S4BL77"/>
<keyword evidence="3" id="KW-1185">Reference proteome</keyword>
<keyword evidence="1" id="KW-1133">Transmembrane helix</keyword>
<feature type="transmembrane region" description="Helical" evidence="1">
    <location>
        <begin position="96"/>
        <end position="116"/>
    </location>
</feature>
<evidence type="ECO:0008006" key="4">
    <source>
        <dbReference type="Google" id="ProtNLM"/>
    </source>
</evidence>
<evidence type="ECO:0000256" key="1">
    <source>
        <dbReference type="SAM" id="Phobius"/>
    </source>
</evidence>
<organism evidence="2 3">
    <name type="scientific">Mycobacterium basiliense</name>
    <dbReference type="NCBI Taxonomy" id="2094119"/>
    <lineage>
        <taxon>Bacteria</taxon>
        <taxon>Bacillati</taxon>
        <taxon>Actinomycetota</taxon>
        <taxon>Actinomycetes</taxon>
        <taxon>Mycobacteriales</taxon>
        <taxon>Mycobacteriaceae</taxon>
        <taxon>Mycobacterium</taxon>
    </lineage>
</organism>
<gene>
    <name evidence="2" type="ORF">MB901379_04269</name>
</gene>
<dbReference type="KEGG" id="mbai:MB901379_04269"/>
<feature type="transmembrane region" description="Helical" evidence="1">
    <location>
        <begin position="33"/>
        <end position="54"/>
    </location>
</feature>
<dbReference type="InterPro" id="IPR033458">
    <property type="entry name" value="DUF5134"/>
</dbReference>
<feature type="transmembrane region" description="Helical" evidence="1">
    <location>
        <begin position="185"/>
        <end position="204"/>
    </location>
</feature>
<protein>
    <recommendedName>
        <fullName evidence="4">Integral membrane protein</fullName>
    </recommendedName>
</protein>
<dbReference type="Pfam" id="PF17197">
    <property type="entry name" value="DUF5134"/>
    <property type="match status" value="1"/>
</dbReference>
<keyword evidence="1" id="KW-0472">Membrane</keyword>
<evidence type="ECO:0000313" key="2">
    <source>
        <dbReference type="EMBL" id="VDM90662.1"/>
    </source>
</evidence>
<dbReference type="Proteomes" id="UP000269998">
    <property type="component" value="Chromosome"/>
</dbReference>
<feature type="transmembrane region" description="Helical" evidence="1">
    <location>
        <begin position="6"/>
        <end position="26"/>
    </location>
</feature>
<accession>A0A3S4BL77</accession>
<name>A0A3S4BL77_9MYCO</name>
<dbReference type="EMBL" id="LR130759">
    <property type="protein sequence ID" value="VDM90662.1"/>
    <property type="molecule type" value="Genomic_DNA"/>
</dbReference>
<keyword evidence="1" id="KW-0812">Transmembrane</keyword>
<sequence length="205" mass="22172">MIHDLTLRWLVTGLFALSAAECGVPIVTKRGPWTLVVSHGLHFLMAVAMAAMAWPWGAQSPTSELAVFFLLAAVWFATAAVRAVETRTARLRCGYYSLMMLATAWMYIAMDGVLVLTRHPQTGALMPGTNMAAMDMPATAGAPIWFSAANWLGAVCFAVAAAFWTCRPYIAHRRKEQRCDLLANLGQAAMAAGMTILFSAALFAI</sequence>